<dbReference type="AlphaFoldDB" id="A0A372GE38"/>
<feature type="coiled-coil region" evidence="1">
    <location>
        <begin position="48"/>
        <end position="92"/>
    </location>
</feature>
<dbReference type="InterPro" id="IPR045999">
    <property type="entry name" value="DUF5955"/>
</dbReference>
<dbReference type="EMBL" id="QVNQ01000006">
    <property type="protein sequence ID" value="RFS83651.1"/>
    <property type="molecule type" value="Genomic_DNA"/>
</dbReference>
<dbReference type="Pfam" id="PF19380">
    <property type="entry name" value="DUF5955"/>
    <property type="match status" value="1"/>
</dbReference>
<feature type="region of interest" description="Disordered" evidence="2">
    <location>
        <begin position="1"/>
        <end position="24"/>
    </location>
</feature>
<reference evidence="3 4" key="1">
    <citation type="submission" date="2018-08" db="EMBL/GenBank/DDBJ databases">
        <title>Actinomadura spongicola sp. nov., isolated from marine sponge Leucetta chagosensis.</title>
        <authorList>
            <person name="Li L."/>
            <person name="Lin H.W."/>
        </authorList>
    </citation>
    <scope>NUCLEOTIDE SEQUENCE [LARGE SCALE GENOMIC DNA]</scope>
    <source>
        <strain evidence="3 4">LHW52907</strain>
    </source>
</reference>
<evidence type="ECO:0000313" key="4">
    <source>
        <dbReference type="Proteomes" id="UP000262882"/>
    </source>
</evidence>
<keyword evidence="4" id="KW-1185">Reference proteome</keyword>
<proteinExistence type="predicted"/>
<protein>
    <submittedName>
        <fullName evidence="3">Uncharacterized protein</fullName>
    </submittedName>
</protein>
<evidence type="ECO:0000256" key="1">
    <source>
        <dbReference type="SAM" id="Coils"/>
    </source>
</evidence>
<dbReference type="RefSeq" id="WP_117401483.1">
    <property type="nucleotide sequence ID" value="NZ_QVNQ01000006.1"/>
</dbReference>
<sequence length="127" mass="13309">MTEPEDGMTKHGDRGISIGGNAHVSGMVATGDNVTQNQQVSVASSGDAAAVLERIERIERLLDQYAAEVPELDRARRDLADVREEAESDDADPERVEGALERLGRRVGGVAVLAEAVGQLGAAMGVG</sequence>
<keyword evidence="1" id="KW-0175">Coiled coil</keyword>
<accession>A0A372GE38</accession>
<dbReference type="OrthoDB" id="3482838at2"/>
<organism evidence="3 4">
    <name type="scientific">Actinomadura spongiicola</name>
    <dbReference type="NCBI Taxonomy" id="2303421"/>
    <lineage>
        <taxon>Bacteria</taxon>
        <taxon>Bacillati</taxon>
        <taxon>Actinomycetota</taxon>
        <taxon>Actinomycetes</taxon>
        <taxon>Streptosporangiales</taxon>
        <taxon>Thermomonosporaceae</taxon>
        <taxon>Actinomadura</taxon>
    </lineage>
</organism>
<comment type="caution">
    <text evidence="3">The sequence shown here is derived from an EMBL/GenBank/DDBJ whole genome shotgun (WGS) entry which is preliminary data.</text>
</comment>
<evidence type="ECO:0000256" key="2">
    <source>
        <dbReference type="SAM" id="MobiDB-lite"/>
    </source>
</evidence>
<dbReference type="Proteomes" id="UP000262882">
    <property type="component" value="Unassembled WGS sequence"/>
</dbReference>
<evidence type="ECO:0000313" key="3">
    <source>
        <dbReference type="EMBL" id="RFS83651.1"/>
    </source>
</evidence>
<gene>
    <name evidence="3" type="ORF">D0T12_21775</name>
</gene>
<name>A0A372GE38_9ACTN</name>